<dbReference type="Proteomes" id="UP000728032">
    <property type="component" value="Unassembled WGS sequence"/>
</dbReference>
<dbReference type="PANTHER" id="PTHR47970:SF12">
    <property type="entry name" value="KINESIN FAMILY MEMBER 11"/>
    <property type="match status" value="1"/>
</dbReference>
<evidence type="ECO:0000313" key="11">
    <source>
        <dbReference type="EMBL" id="CAD7645842.1"/>
    </source>
</evidence>
<name>A0A7R9LSA9_9ACAR</name>
<evidence type="ECO:0000256" key="7">
    <source>
        <dbReference type="PROSITE-ProRule" id="PRU00283"/>
    </source>
</evidence>
<dbReference type="InterPro" id="IPR036961">
    <property type="entry name" value="Kinesin_motor_dom_sf"/>
</dbReference>
<feature type="compositionally biased region" description="Basic residues" evidence="9">
    <location>
        <begin position="977"/>
        <end position="988"/>
    </location>
</feature>
<keyword evidence="2" id="KW-0963">Cytoplasm</keyword>
<feature type="coiled-coil region" evidence="8">
    <location>
        <begin position="561"/>
        <end position="657"/>
    </location>
</feature>
<dbReference type="GO" id="GO:0005524">
    <property type="term" value="F:ATP binding"/>
    <property type="evidence" value="ECO:0007669"/>
    <property type="project" value="UniProtKB-UniRule"/>
</dbReference>
<dbReference type="SUPFAM" id="SSF52540">
    <property type="entry name" value="P-loop containing nucleoside triphosphate hydrolases"/>
    <property type="match status" value="1"/>
</dbReference>
<dbReference type="GO" id="GO:0007018">
    <property type="term" value="P:microtubule-based movement"/>
    <property type="evidence" value="ECO:0007669"/>
    <property type="project" value="InterPro"/>
</dbReference>
<dbReference type="Pfam" id="PF00225">
    <property type="entry name" value="Kinesin"/>
    <property type="match status" value="1"/>
</dbReference>
<evidence type="ECO:0000256" key="1">
    <source>
        <dbReference type="ARBA" id="ARBA00004245"/>
    </source>
</evidence>
<dbReference type="GO" id="GO:0051231">
    <property type="term" value="P:spindle elongation"/>
    <property type="evidence" value="ECO:0007669"/>
    <property type="project" value="TreeGrafter"/>
</dbReference>
<feature type="domain" description="Kinesin motor" evidence="10">
    <location>
        <begin position="46"/>
        <end position="473"/>
    </location>
</feature>
<dbReference type="SMART" id="SM00129">
    <property type="entry name" value="KISc"/>
    <property type="match status" value="1"/>
</dbReference>
<reference evidence="11" key="1">
    <citation type="submission" date="2020-11" db="EMBL/GenBank/DDBJ databases">
        <authorList>
            <person name="Tran Van P."/>
        </authorList>
    </citation>
    <scope>NUCLEOTIDE SEQUENCE</scope>
</reference>
<keyword evidence="6" id="KW-0206">Cytoskeleton</keyword>
<keyword evidence="8" id="KW-0175">Coiled coil</keyword>
<dbReference type="InterPro" id="IPR027417">
    <property type="entry name" value="P-loop_NTPase"/>
</dbReference>
<dbReference type="AlphaFoldDB" id="A0A7R9LSA9"/>
<feature type="compositionally biased region" description="Polar residues" evidence="9">
    <location>
        <begin position="1050"/>
        <end position="1064"/>
    </location>
</feature>
<feature type="binding site" evidence="7">
    <location>
        <begin position="137"/>
        <end position="144"/>
    </location>
    <ligand>
        <name>ATP</name>
        <dbReference type="ChEBI" id="CHEBI:30616"/>
    </ligand>
</feature>
<comment type="subcellular location">
    <subcellularLocation>
        <location evidence="1">Cytoplasm</location>
        <location evidence="1">Cytoskeleton</location>
    </subcellularLocation>
</comment>
<evidence type="ECO:0000256" key="8">
    <source>
        <dbReference type="SAM" id="Coils"/>
    </source>
</evidence>
<feature type="region of interest" description="Disordered" evidence="9">
    <location>
        <begin position="962"/>
        <end position="1024"/>
    </location>
</feature>
<gene>
    <name evidence="11" type="ORF">ONB1V03_LOCUS5417</name>
</gene>
<dbReference type="GO" id="GO:0005876">
    <property type="term" value="C:spindle microtubule"/>
    <property type="evidence" value="ECO:0007669"/>
    <property type="project" value="TreeGrafter"/>
</dbReference>
<dbReference type="Gene3D" id="3.40.850.10">
    <property type="entry name" value="Kinesin motor domain"/>
    <property type="match status" value="1"/>
</dbReference>
<keyword evidence="4 7" id="KW-0067">ATP-binding</keyword>
<dbReference type="EMBL" id="CAJPVJ010002180">
    <property type="protein sequence ID" value="CAG2165882.1"/>
    <property type="molecule type" value="Genomic_DNA"/>
</dbReference>
<dbReference type="InterPro" id="IPR047149">
    <property type="entry name" value="KIF11-like"/>
</dbReference>
<feature type="compositionally biased region" description="Basic residues" evidence="9">
    <location>
        <begin position="1040"/>
        <end position="1049"/>
    </location>
</feature>
<comment type="similarity">
    <text evidence="7">Belongs to the TRAFAC class myosin-kinesin ATPase superfamily. Kinesin family.</text>
</comment>
<dbReference type="GO" id="GO:0090307">
    <property type="term" value="P:mitotic spindle assembly"/>
    <property type="evidence" value="ECO:0007669"/>
    <property type="project" value="TreeGrafter"/>
</dbReference>
<evidence type="ECO:0000256" key="4">
    <source>
        <dbReference type="ARBA" id="ARBA00022840"/>
    </source>
</evidence>
<dbReference type="InterPro" id="IPR001752">
    <property type="entry name" value="Kinesin_motor_dom"/>
</dbReference>
<keyword evidence="12" id="KW-1185">Reference proteome</keyword>
<evidence type="ECO:0000259" key="10">
    <source>
        <dbReference type="PROSITE" id="PS50067"/>
    </source>
</evidence>
<evidence type="ECO:0000256" key="5">
    <source>
        <dbReference type="ARBA" id="ARBA00023175"/>
    </source>
</evidence>
<dbReference type="GO" id="GO:0008017">
    <property type="term" value="F:microtubule binding"/>
    <property type="evidence" value="ECO:0007669"/>
    <property type="project" value="InterPro"/>
</dbReference>
<feature type="region of interest" description="Disordered" evidence="9">
    <location>
        <begin position="1040"/>
        <end position="1101"/>
    </location>
</feature>
<keyword evidence="3 7" id="KW-0547">Nucleotide-binding</keyword>
<evidence type="ECO:0000256" key="3">
    <source>
        <dbReference type="ARBA" id="ARBA00022741"/>
    </source>
</evidence>
<dbReference type="PROSITE" id="PS50067">
    <property type="entry name" value="KINESIN_MOTOR_2"/>
    <property type="match status" value="1"/>
</dbReference>
<organism evidence="11">
    <name type="scientific">Oppiella nova</name>
    <dbReference type="NCBI Taxonomy" id="334625"/>
    <lineage>
        <taxon>Eukaryota</taxon>
        <taxon>Metazoa</taxon>
        <taxon>Ecdysozoa</taxon>
        <taxon>Arthropoda</taxon>
        <taxon>Chelicerata</taxon>
        <taxon>Arachnida</taxon>
        <taxon>Acari</taxon>
        <taxon>Acariformes</taxon>
        <taxon>Sarcoptiformes</taxon>
        <taxon>Oribatida</taxon>
        <taxon>Brachypylina</taxon>
        <taxon>Oppioidea</taxon>
        <taxon>Oppiidae</taxon>
        <taxon>Oppiella</taxon>
    </lineage>
</organism>
<feature type="coiled-coil region" evidence="8">
    <location>
        <begin position="868"/>
        <end position="916"/>
    </location>
</feature>
<evidence type="ECO:0000256" key="9">
    <source>
        <dbReference type="SAM" id="MobiDB-lite"/>
    </source>
</evidence>
<feature type="compositionally biased region" description="Low complexity" evidence="9">
    <location>
        <begin position="1073"/>
        <end position="1086"/>
    </location>
</feature>
<dbReference type="OrthoDB" id="6436009at2759"/>
<evidence type="ECO:0000256" key="6">
    <source>
        <dbReference type="ARBA" id="ARBA00023212"/>
    </source>
</evidence>
<dbReference type="GO" id="GO:0008574">
    <property type="term" value="F:plus-end-directed microtubule motor activity"/>
    <property type="evidence" value="ECO:0007669"/>
    <property type="project" value="TreeGrafter"/>
</dbReference>
<dbReference type="EMBL" id="OC917005">
    <property type="protein sequence ID" value="CAD7645842.1"/>
    <property type="molecule type" value="Genomic_DNA"/>
</dbReference>
<dbReference type="PANTHER" id="PTHR47970">
    <property type="entry name" value="KINESIN-LIKE PROTEIN KIF11"/>
    <property type="match status" value="1"/>
</dbReference>
<protein>
    <recommendedName>
        <fullName evidence="10">Kinesin motor domain-containing protein</fullName>
    </recommendedName>
</protein>
<evidence type="ECO:0000256" key="2">
    <source>
        <dbReference type="ARBA" id="ARBA00022490"/>
    </source>
</evidence>
<evidence type="ECO:0000313" key="12">
    <source>
        <dbReference type="Proteomes" id="UP000728032"/>
    </source>
</evidence>
<accession>A0A7R9LSA9</accession>
<dbReference type="PRINTS" id="PR00380">
    <property type="entry name" value="KINESINHEAVY"/>
</dbReference>
<feature type="compositionally biased region" description="Basic residues" evidence="9">
    <location>
        <begin position="1092"/>
        <end position="1101"/>
    </location>
</feature>
<dbReference type="GO" id="GO:0072686">
    <property type="term" value="C:mitotic spindle"/>
    <property type="evidence" value="ECO:0007669"/>
    <property type="project" value="TreeGrafter"/>
</dbReference>
<proteinExistence type="inferred from homology"/>
<feature type="compositionally biased region" description="Polar residues" evidence="9">
    <location>
        <begin position="1002"/>
        <end position="1024"/>
    </location>
</feature>
<sequence length="1101" mass="125449">MDSMTPSVMSAQDILNGTKCDGVELTTNLFKDHKMSLVDDKHRTERLQTYLRIRSVPHFEPTDRQHYFHVKDSTTLEVIPLKGSNAHKSGQESDRKHYKFTEILEESVDQMTVYETCGLPIVRRFLSGQNGLLFAYGITSSGKSYTMRGSTSSPGVIPRALNTVFEVIGHKLEKNVPPLKPQSFTECQTLSDSERELEDGIRRFIFTKSDKSYESLMSSFRSQISVINESSHQSIVWTDVLHSTFRSDDSNIQCSVWITFYEIYNETIYDLLDLEVTGERKSKIMLLKDESDNYYIKGLRQICVSSAEEAYKVLLFGQNNLHISSTNLNKNSSRSHCAFTISLITTFRNQFTKRSAVVLNHLSICDLAGAERSEKANNSGEYGERATRVKEAGKINGSLLSLSRVITALRHNQSHDPSKKRFVNFRDSKLTKVFQPYLCGSGMAAMISNMNPTPNLFDETLFALKFTGVVAQVVVSYEEQRNKFQDSLKRLTQMWMQSSQRWSNFAQLNSQKPSISIVNTIAEEDESESDGENLDLTIEDMEMKINEMTRMDLSLADPQELELLRTQIDFLVEKLKQTEMDKFEMEVVVRQQVVSEFNKLIKDMEDMADDKDRAKKSLEEMMTQRLLKAENLHKKEILELRARLNALETENFEIREDNCRLKDEVERGLTEVELINRVLEDKERLIKELEPYKTDEKCFRDMNTSALTWESCSTSTSTLNPQLIDVNCSAIPSVDTQDANTSAVDFQDEQISCDMCDKGVGNSFVELMDCQTSTHNLLQVSDKSTSFSIEFNTNSVSVETNIMLTEEKGTETDYLNETLRADKCIETDTRKSSDVCTSPMISTPKETITASTSPQNDLKENFVCKRDFEEVLRKLNAYEKEIKEKDAMIEFNRKIVVERDQSLNKLKEEVRKHELEFKPNVDLNLEHIFKHSIPLKTSSMASTIGSSVSTFTTKSVKSEDLNSISSMDSVVSEKPKKSAKYSTRKRKPNLNNSMDKRYLKSVDSNLDTSMEPKSSQSSVTTSEPIESDCIGEAVFSSKKCQKKANKRKQTNSSVENEDYSNMISVSKRKRPPLKSLYSSPISPIPSAERVTRSRAKKSIKF</sequence>
<keyword evidence="5 7" id="KW-0505">Motor protein</keyword>